<feature type="binding site" evidence="2">
    <location>
        <position position="105"/>
    </location>
    <ligand>
        <name>Mn(2+)</name>
        <dbReference type="ChEBI" id="CHEBI:29035"/>
        <label>2</label>
    </ligand>
</feature>
<keyword evidence="2" id="KW-0464">Manganese</keyword>
<feature type="binding site" evidence="2">
    <location>
        <position position="359"/>
    </location>
    <ligand>
        <name>Mn(2+)</name>
        <dbReference type="ChEBI" id="CHEBI:29035"/>
        <label>2</label>
    </ligand>
</feature>
<dbReference type="FunFam" id="3.30.70.360:FF:000001">
    <property type="entry name" value="N-acetyldiaminopimelate deacetylase"/>
    <property type="match status" value="1"/>
</dbReference>
<accession>A0A368YK18</accession>
<comment type="caution">
    <text evidence="4">The sequence shown here is derived from an EMBL/GenBank/DDBJ whole genome shotgun (WGS) entry which is preliminary data.</text>
</comment>
<dbReference type="InterPro" id="IPR017439">
    <property type="entry name" value="Amidohydrolase"/>
</dbReference>
<name>A0A368YK18_9HYPH</name>
<dbReference type="Gene3D" id="3.30.70.360">
    <property type="match status" value="1"/>
</dbReference>
<dbReference type="RefSeq" id="WP_114431594.1">
    <property type="nucleotide sequence ID" value="NZ_QPJM01000013.1"/>
</dbReference>
<keyword evidence="2" id="KW-0479">Metal-binding</keyword>
<feature type="binding site" evidence="2">
    <location>
        <position position="138"/>
    </location>
    <ligand>
        <name>Mn(2+)</name>
        <dbReference type="ChEBI" id="CHEBI:29035"/>
        <label>2</label>
    </ligand>
</feature>
<dbReference type="EMBL" id="QPJM01000013">
    <property type="protein sequence ID" value="RCW80581.1"/>
    <property type="molecule type" value="Genomic_DNA"/>
</dbReference>
<dbReference type="InterPro" id="IPR011650">
    <property type="entry name" value="Peptidase_M20_dimer"/>
</dbReference>
<dbReference type="GO" id="GO:0050118">
    <property type="term" value="F:N-acetyldiaminopimelate deacetylase activity"/>
    <property type="evidence" value="ECO:0007669"/>
    <property type="project" value="UniProtKB-ARBA"/>
</dbReference>
<dbReference type="Proteomes" id="UP000253324">
    <property type="component" value="Unassembled WGS sequence"/>
</dbReference>
<organism evidence="4 5">
    <name type="scientific">Phyllobacterium bourgognense</name>
    <dbReference type="NCBI Taxonomy" id="314236"/>
    <lineage>
        <taxon>Bacteria</taxon>
        <taxon>Pseudomonadati</taxon>
        <taxon>Pseudomonadota</taxon>
        <taxon>Alphaproteobacteria</taxon>
        <taxon>Hyphomicrobiales</taxon>
        <taxon>Phyllobacteriaceae</taxon>
        <taxon>Phyllobacterium</taxon>
    </lineage>
</organism>
<dbReference type="Gene3D" id="3.40.630.10">
    <property type="entry name" value="Zn peptidases"/>
    <property type="match status" value="1"/>
</dbReference>
<dbReference type="InterPro" id="IPR036264">
    <property type="entry name" value="Bact_exopeptidase_dim_dom"/>
</dbReference>
<evidence type="ECO:0000313" key="5">
    <source>
        <dbReference type="Proteomes" id="UP000253324"/>
    </source>
</evidence>
<evidence type="ECO:0000256" key="1">
    <source>
        <dbReference type="ARBA" id="ARBA00022801"/>
    </source>
</evidence>
<evidence type="ECO:0000259" key="3">
    <source>
        <dbReference type="Pfam" id="PF07687"/>
    </source>
</evidence>
<evidence type="ECO:0000256" key="2">
    <source>
        <dbReference type="PIRSR" id="PIRSR005962-1"/>
    </source>
</evidence>
<dbReference type="GO" id="GO:0019877">
    <property type="term" value="P:diaminopimelate biosynthetic process"/>
    <property type="evidence" value="ECO:0007669"/>
    <property type="project" value="UniProtKB-ARBA"/>
</dbReference>
<dbReference type="InterPro" id="IPR002933">
    <property type="entry name" value="Peptidase_M20"/>
</dbReference>
<dbReference type="OrthoDB" id="9777385at2"/>
<dbReference type="SUPFAM" id="SSF53187">
    <property type="entry name" value="Zn-dependent exopeptidases"/>
    <property type="match status" value="1"/>
</dbReference>
<dbReference type="GO" id="GO:0046872">
    <property type="term" value="F:metal ion binding"/>
    <property type="evidence" value="ECO:0007669"/>
    <property type="project" value="UniProtKB-KW"/>
</dbReference>
<dbReference type="NCBIfam" id="TIGR01891">
    <property type="entry name" value="amidohydrolases"/>
    <property type="match status" value="1"/>
</dbReference>
<dbReference type="PANTHER" id="PTHR11014">
    <property type="entry name" value="PEPTIDASE M20 FAMILY MEMBER"/>
    <property type="match status" value="1"/>
</dbReference>
<comment type="cofactor">
    <cofactor evidence="2">
        <name>Mn(2+)</name>
        <dbReference type="ChEBI" id="CHEBI:29035"/>
    </cofactor>
    <text evidence="2">The Mn(2+) ion enhances activity.</text>
</comment>
<proteinExistence type="predicted"/>
<keyword evidence="1 4" id="KW-0378">Hydrolase</keyword>
<dbReference type="PANTHER" id="PTHR11014:SF63">
    <property type="entry name" value="METALLOPEPTIDASE, PUTATIVE (AFU_ORTHOLOGUE AFUA_6G09600)-RELATED"/>
    <property type="match status" value="1"/>
</dbReference>
<dbReference type="PIRSF" id="PIRSF005962">
    <property type="entry name" value="Pept_M20D_amidohydro"/>
    <property type="match status" value="1"/>
</dbReference>
<dbReference type="CDD" id="cd05666">
    <property type="entry name" value="M20_Acy1-like"/>
    <property type="match status" value="1"/>
</dbReference>
<sequence>MPLLNRAIEMQDEVSAWRRHLHENPEIMFDVHETARFVAEKLRQFGCDEVETGIGRTGVVGIIRGRHGEGPTVGLRSDMDALPLTEITGKPWASRTDGKMHACGHDGHTAMLLGAAQYLAETRNFGGSIAVIFQPAEEGGGGGREMVKDGLMERFSISEVYGMHNIPGLPIGQFAIRKGPIMAATDEFTIIVEGRGGHAAQPHRTIDPVVIGAQLVNALQTIVSRGTDPLDSVVLSVTKFHAGDAHNIIPQRAELAGTVRTLRSEMRDFAEKRLIEVAEGVAGALGATATVNYARNYPVTFNHARETDFAAKTARSVAGNDAVNEEVAPMMAGEDFSYMLEARPGAFIFIGNGESASLHNPSYDFNDDAIPHGISYWVKLAESTLPPHPDWDRTPGNFHSS</sequence>
<feature type="binding site" evidence="2">
    <location>
        <position position="164"/>
    </location>
    <ligand>
        <name>Mn(2+)</name>
        <dbReference type="ChEBI" id="CHEBI:29035"/>
        <label>2</label>
    </ligand>
</feature>
<keyword evidence="5" id="KW-1185">Reference proteome</keyword>
<dbReference type="SUPFAM" id="SSF55031">
    <property type="entry name" value="Bacterial exopeptidase dimerisation domain"/>
    <property type="match status" value="1"/>
</dbReference>
<protein>
    <submittedName>
        <fullName evidence="4">Hippurate hydrolase</fullName>
    </submittedName>
</protein>
<dbReference type="AlphaFoldDB" id="A0A368YK18"/>
<evidence type="ECO:0000313" key="4">
    <source>
        <dbReference type="EMBL" id="RCW80581.1"/>
    </source>
</evidence>
<gene>
    <name evidence="4" type="ORF">C7476_11353</name>
</gene>
<dbReference type="Pfam" id="PF07687">
    <property type="entry name" value="M20_dimer"/>
    <property type="match status" value="1"/>
</dbReference>
<reference evidence="4 5" key="1">
    <citation type="submission" date="2018-07" db="EMBL/GenBank/DDBJ databases">
        <title>Genomic Encyclopedia of Type Strains, Phase III (KMG-III): the genomes of soil and plant-associated and newly described type strains.</title>
        <authorList>
            <person name="Whitman W."/>
        </authorList>
    </citation>
    <scope>NUCLEOTIDE SEQUENCE [LARGE SCALE GENOMIC DNA]</scope>
    <source>
        <strain evidence="4 5">31-25a</strain>
    </source>
</reference>
<feature type="domain" description="Peptidase M20 dimerisation" evidence="3">
    <location>
        <begin position="188"/>
        <end position="279"/>
    </location>
</feature>
<dbReference type="Pfam" id="PF01546">
    <property type="entry name" value="Peptidase_M20"/>
    <property type="match status" value="1"/>
</dbReference>
<feature type="binding site" evidence="2">
    <location>
        <position position="103"/>
    </location>
    <ligand>
        <name>Mn(2+)</name>
        <dbReference type="ChEBI" id="CHEBI:29035"/>
        <label>2</label>
    </ligand>
</feature>